<dbReference type="EMBL" id="LR778175">
    <property type="protein sequence ID" value="CAB1275842.1"/>
    <property type="molecule type" value="Genomic_DNA"/>
</dbReference>
<sequence length="201" mass="22937">MQIKYFSQACENNKQPILERLQVVLKNTSEVLEIGSGTGQHAAYFSRQLPYLIWHPSEKDTESVEILKENLSILGSSTNLYDPITLNVAQNPWSVSTIESIFSANTLHICAWEEVQNFFKRVGKILKSNGILCIYGPFRYHNAYTSASNEQFDTWLKSRNPKQGIRDFEAVNKLAQTVGLSLQQDYAMPANNQLLVWQKFT</sequence>
<accession>A0A7G1Q9C2</accession>
<dbReference type="InterPro" id="IPR010342">
    <property type="entry name" value="DUF938"/>
</dbReference>
<dbReference type="InterPro" id="IPR029063">
    <property type="entry name" value="SAM-dependent_MTases_sf"/>
</dbReference>
<dbReference type="Pfam" id="PF06080">
    <property type="entry name" value="DUF938"/>
    <property type="match status" value="1"/>
</dbReference>
<organism evidence="1 2">
    <name type="scientific">Candidatus Nitrosacidococcus tergens</name>
    <dbReference type="NCBI Taxonomy" id="553981"/>
    <lineage>
        <taxon>Bacteria</taxon>
        <taxon>Pseudomonadati</taxon>
        <taxon>Pseudomonadota</taxon>
        <taxon>Gammaproteobacteria</taxon>
        <taxon>Chromatiales</taxon>
        <taxon>Chromatiaceae</taxon>
        <taxon>Candidatus Nitrosacidococcus</taxon>
    </lineage>
</organism>
<evidence type="ECO:0008006" key="3">
    <source>
        <dbReference type="Google" id="ProtNLM"/>
    </source>
</evidence>
<gene>
    <name evidence="1" type="ORF">NSCAC_0870</name>
</gene>
<name>A0A7G1Q9C2_9GAMM</name>
<keyword evidence="2" id="KW-1185">Reference proteome</keyword>
<dbReference type="CDD" id="cd02440">
    <property type="entry name" value="AdoMet_MTases"/>
    <property type="match status" value="1"/>
</dbReference>
<dbReference type="KEGG" id="ntg:NSCAC_0870"/>
<dbReference type="Gene3D" id="3.40.50.150">
    <property type="entry name" value="Vaccinia Virus protein VP39"/>
    <property type="match status" value="1"/>
</dbReference>
<dbReference type="AlphaFoldDB" id="A0A7G1Q9C2"/>
<reference evidence="1 2" key="1">
    <citation type="submission" date="2020-03" db="EMBL/GenBank/DDBJ databases">
        <authorList>
            <person name="Picone N."/>
        </authorList>
    </citation>
    <scope>NUCLEOTIDE SEQUENCE [LARGE SCALE GENOMIC DNA]</scope>
    <source>
        <strain evidence="1">NSCAC1</strain>
    </source>
</reference>
<evidence type="ECO:0000313" key="1">
    <source>
        <dbReference type="EMBL" id="CAB1275842.1"/>
    </source>
</evidence>
<protein>
    <recommendedName>
        <fullName evidence="3">Methylase</fullName>
    </recommendedName>
</protein>
<dbReference type="SUPFAM" id="SSF53335">
    <property type="entry name" value="S-adenosyl-L-methionine-dependent methyltransferases"/>
    <property type="match status" value="1"/>
</dbReference>
<dbReference type="Proteomes" id="UP000516072">
    <property type="component" value="Chromosome"/>
</dbReference>
<proteinExistence type="predicted"/>
<dbReference type="PANTHER" id="PTHR20974">
    <property type="entry name" value="UPF0585 PROTEIN CG18661"/>
    <property type="match status" value="1"/>
</dbReference>
<dbReference type="PANTHER" id="PTHR20974:SF0">
    <property type="entry name" value="UPF0585 PROTEIN CG18661"/>
    <property type="match status" value="1"/>
</dbReference>
<dbReference type="RefSeq" id="WP_197745166.1">
    <property type="nucleotide sequence ID" value="NZ_LR778175.1"/>
</dbReference>
<evidence type="ECO:0000313" key="2">
    <source>
        <dbReference type="Proteomes" id="UP000516072"/>
    </source>
</evidence>